<reference evidence="5 6" key="1">
    <citation type="submission" date="2024-02" db="EMBL/GenBank/DDBJ databases">
        <authorList>
            <person name="Chen Y."/>
            <person name="Shah S."/>
            <person name="Dougan E. K."/>
            <person name="Thang M."/>
            <person name="Chan C."/>
        </authorList>
    </citation>
    <scope>NUCLEOTIDE SEQUENCE [LARGE SCALE GENOMIC DNA]</scope>
</reference>
<evidence type="ECO:0000313" key="6">
    <source>
        <dbReference type="Proteomes" id="UP001642484"/>
    </source>
</evidence>
<dbReference type="Gene3D" id="1.10.443.10">
    <property type="entry name" value="Intergrase catalytic core"/>
    <property type="match status" value="1"/>
</dbReference>
<evidence type="ECO:0000256" key="1">
    <source>
        <dbReference type="ARBA" id="ARBA00023125"/>
    </source>
</evidence>
<feature type="compositionally biased region" description="Polar residues" evidence="3">
    <location>
        <begin position="1940"/>
        <end position="1958"/>
    </location>
</feature>
<dbReference type="Gene3D" id="1.10.150.130">
    <property type="match status" value="1"/>
</dbReference>
<feature type="compositionally biased region" description="Basic and acidic residues" evidence="3">
    <location>
        <begin position="1215"/>
        <end position="1269"/>
    </location>
</feature>
<keyword evidence="1" id="KW-0238">DNA-binding</keyword>
<feature type="region of interest" description="Disordered" evidence="3">
    <location>
        <begin position="3224"/>
        <end position="3245"/>
    </location>
</feature>
<dbReference type="SUPFAM" id="SSF56349">
    <property type="entry name" value="DNA breaking-rejoining enzymes"/>
    <property type="match status" value="1"/>
</dbReference>
<feature type="region of interest" description="Disordered" evidence="3">
    <location>
        <begin position="1209"/>
        <end position="1280"/>
    </location>
</feature>
<feature type="compositionally biased region" description="Basic residues" evidence="3">
    <location>
        <begin position="3229"/>
        <end position="3239"/>
    </location>
</feature>
<evidence type="ECO:0000256" key="3">
    <source>
        <dbReference type="SAM" id="MobiDB-lite"/>
    </source>
</evidence>
<feature type="region of interest" description="Disordered" evidence="3">
    <location>
        <begin position="1990"/>
        <end position="2025"/>
    </location>
</feature>
<feature type="region of interest" description="Disordered" evidence="3">
    <location>
        <begin position="715"/>
        <end position="762"/>
    </location>
</feature>
<keyword evidence="4" id="KW-0732">Signal</keyword>
<comment type="caution">
    <text evidence="5">The sequence shown here is derived from an EMBL/GenBank/DDBJ whole genome shotgun (WGS) entry which is preliminary data.</text>
</comment>
<feature type="region of interest" description="Disordered" evidence="3">
    <location>
        <begin position="1299"/>
        <end position="1325"/>
    </location>
</feature>
<gene>
    <name evidence="5" type="ORF">CCMP2556_LOCUS43176</name>
</gene>
<feature type="compositionally biased region" description="Basic and acidic residues" evidence="3">
    <location>
        <begin position="715"/>
        <end position="726"/>
    </location>
</feature>
<dbReference type="PANTHER" id="PTHR34605:SF3">
    <property type="entry name" value="P CELL-TYPE AGGLUTINATION PROTEIN MAP4-LIKE-RELATED"/>
    <property type="match status" value="1"/>
</dbReference>
<feature type="chain" id="PRO_5045430698" evidence="4">
    <location>
        <begin position="17"/>
        <end position="3719"/>
    </location>
</feature>
<accession>A0ABP0QNB8</accession>
<feature type="region of interest" description="Disordered" evidence="3">
    <location>
        <begin position="1923"/>
        <end position="1959"/>
    </location>
</feature>
<dbReference type="SUPFAM" id="SSF47823">
    <property type="entry name" value="lambda integrase-like, N-terminal domain"/>
    <property type="match status" value="1"/>
</dbReference>
<dbReference type="InterPro" id="IPR010998">
    <property type="entry name" value="Integrase_recombinase_N"/>
</dbReference>
<feature type="compositionally biased region" description="Basic and acidic residues" evidence="3">
    <location>
        <begin position="840"/>
        <end position="862"/>
    </location>
</feature>
<feature type="region of interest" description="Disordered" evidence="3">
    <location>
        <begin position="483"/>
        <end position="547"/>
    </location>
</feature>
<protein>
    <submittedName>
        <fullName evidence="5">Uncharacterized protein</fullName>
    </submittedName>
</protein>
<dbReference type="InterPro" id="IPR011010">
    <property type="entry name" value="DNA_brk_join_enz"/>
</dbReference>
<name>A0ABP0QNB8_9DINO</name>
<proteinExistence type="predicted"/>
<keyword evidence="6" id="KW-1185">Reference proteome</keyword>
<feature type="region of interest" description="Disordered" evidence="3">
    <location>
        <begin position="2247"/>
        <end position="2295"/>
    </location>
</feature>
<feature type="signal peptide" evidence="4">
    <location>
        <begin position="1"/>
        <end position="16"/>
    </location>
</feature>
<organism evidence="5 6">
    <name type="scientific">Durusdinium trenchii</name>
    <dbReference type="NCBI Taxonomy" id="1381693"/>
    <lineage>
        <taxon>Eukaryota</taxon>
        <taxon>Sar</taxon>
        <taxon>Alveolata</taxon>
        <taxon>Dinophyceae</taxon>
        <taxon>Suessiales</taxon>
        <taxon>Symbiodiniaceae</taxon>
        <taxon>Durusdinium</taxon>
    </lineage>
</organism>
<dbReference type="Proteomes" id="UP001642484">
    <property type="component" value="Unassembled WGS sequence"/>
</dbReference>
<feature type="compositionally biased region" description="Basic and acidic residues" evidence="3">
    <location>
        <begin position="874"/>
        <end position="883"/>
    </location>
</feature>
<feature type="compositionally biased region" description="Basic and acidic residues" evidence="3">
    <location>
        <begin position="742"/>
        <end position="758"/>
    </location>
</feature>
<dbReference type="InterPro" id="IPR013762">
    <property type="entry name" value="Integrase-like_cat_sf"/>
</dbReference>
<feature type="compositionally biased region" description="Basic residues" evidence="3">
    <location>
        <begin position="2273"/>
        <end position="2283"/>
    </location>
</feature>
<evidence type="ECO:0000256" key="4">
    <source>
        <dbReference type="SAM" id="SignalP"/>
    </source>
</evidence>
<dbReference type="InterPro" id="IPR052925">
    <property type="entry name" value="Phage_Integrase-like_Recomb"/>
</dbReference>
<dbReference type="EMBL" id="CAXAMN010024762">
    <property type="protein sequence ID" value="CAK9089757.1"/>
    <property type="molecule type" value="Genomic_DNA"/>
</dbReference>
<keyword evidence="2" id="KW-0233">DNA recombination</keyword>
<evidence type="ECO:0000256" key="2">
    <source>
        <dbReference type="ARBA" id="ARBA00023172"/>
    </source>
</evidence>
<dbReference type="PANTHER" id="PTHR34605">
    <property type="entry name" value="PHAGE_INTEGRASE DOMAIN-CONTAINING PROTEIN"/>
    <property type="match status" value="1"/>
</dbReference>
<feature type="region of interest" description="Disordered" evidence="3">
    <location>
        <begin position="833"/>
        <end position="883"/>
    </location>
</feature>
<sequence>MMWKHICSALTALVVGWPWSAEHLVDLGTLEDTDNVTEEDLGVPLDDEAHQEGIFWWTEGAIWGFWKPAGSLVSNVSWFGTPDRPGRLRVDGGWAGYFIDGIGVQAFGAWWPWTACIIMATFNTGLLGILTYSIHTLTGPCRAIGRGVQALCGVCCCRRRDGLEAHLPSARPPMVDIEWHGPKTGWPTDTRYLQQRLKGRGSRRRLNDVVIRRGGHVARLQQEESLLKRIDSDGLRVKFSGVSSCTSRQFRRELEEAGEIHLCRQLECRAEHTLHIQEFAGIDHEALLDLHRYAHGSPRWLLGLCGRGVWRVIGFVARGARCCFRLCFVKRVSRVIRDEEGRERLLDPDSESEVEGDEASCQGVRIGLVVDGEMRPLAPDGCNDLATQEETTLLDEDVEVSDVRPPGPGQLVRVPLCAHHRQVYQSASAKRKCGVLTCHKASKGARHGVPLCYDHLCEQGGAGARKDSPHPNGMLQGFRRRFTRRAQSRSRSPAFECQQASVPPAAAEEGPSQHAKKESGMAPARSSSVDLGKVMIPSPPRGGLEQEDVMGKPVWLKLKLNYVNDQSDWIMCMGELCGYTPGGVRGDRKLEVFVKYLDNTLVIDPKYLEDMMDAKGIEDLDPTRAQLLVKEVPPDAECLGLDIKGYLIPEILMQRLAAWEGRTVAGGRRLNDSQLKEVKKNLASLVRKHSAGYVKGELWPSWPAEAELGIDKQVRGRDDDHQRENLAPRTRSRSRSHSLARAMREEDDFRSKLDRDTALDGDTEEMTGEGIVEAYMTAVNSGQTQKEAIDTIQMIFEVDMQTIGSTMRTYIRKNCGKQNEQVEVAIKILKGMSEQQSARSAREDGAYHEARAEQPKPQEKRNPSTPDKLFPAHYGEKKEEGSLIRPAEETGKYNPLTANDSIVGQLFGMGGRVEEVSTRAGAGGDEEETHMSARVVHALEGIRKATEGDKKGNPGTRSAIGSEESLDVYLARGCNTLTVEVCPDVTGKELFDALKRACSHAKAKLQQIEWPCLVTNGIAYGLAAMQHGGKDHSTLAPWQLSVAHAVTAKPRDFDQYEAPKDDKIEPKPRYPTHFATWLKQARNEIKMIGSVIGLEHKKERIKALEQIEKAHEQDSDVWPESYCYSLWEELKAAWVEELRESRRQLCRILNTDNPRKEDLKFVALAPDSGFHFPRTFDLAHPEGYYQQVCVPRQARALKGIIYGQLHHKRQAPKVGGDHAPGEGEPHGGEAGGEEDRVGRGRERGSDKNDRKKREKEKDERKDEKVKDGAGQKQGWLPPEEYEDIQYTQLEDELRELTRGPDADWLKDPSSRPGAEPHTVWSRRVEHPEAQKRLRILEELEKGGAFARLAGWSSYLQSHVRGRMLNAIIEKQEMTIDEVLLEATEKGCPELAQEAEKVLGEERSVGWVDEERQAWVSPTVWHKEKGYGEGKFEFQCGPERRCWRYLDYKDRLPVPDELASALGLQPGDEEERQCLVLHPAAGILLWGGDWDPERVPSLEEVRLKAQSFRAGLWDEAAKAIGELGDPAPWIGAREAEVRGSENNIIPFLIHGGHIRLLVPIEKDEPVKVAAELTLSGQSDREWPCEGWREFLANEDPAAPLVPGKRPKCPRCQDNNPKQGKAAPQVPWSFNEHPVDTQELILMGAHSPLKHRPAFAYGIRVQEVFAGSGSWTKAMMEAELAANEPIELFSDPLQKKGRREQFDLKDEKVANFYLQATMELPGPSAANVWEFGTPCTSYCDFNILNGGTRSFSSPEGGPHPTASEQEGNYFCDLTCRMCESLYHHDKEFILESSMPSGRYPKIWDQPAIQRLQQSTGALIVPTHLCEWGSAPTDRPEMRYKKGQWNLVSPGLYLHALLLSRRCQGQHRHMDVKGESDLPGVPRTRRAQVYPARLCKGWALVVQAAYAGWDTIQVAQALEVIQESDGREGEIPHKAGANRHQHAGQSDPSHQAAPSHSTAAFSLSERCGSAEIDEFQEGFGLLRGHHCGSIGEGEFSHGIPIPEDPLEPEGEEEEEEGATSDEDRRMNPRDEARVMARLVPREVSPGDVAEPVRPYEGNINIFGPPRPLEGLDGRSEDWWDLQEDNLFLVRHHVMPRTHLFGSHYVDWTDCPVSDHLIRSDRRTWMYPQRRELSEIAPHERVFLDNWRVDLARLRDIPDSIDAEYADWTGATTFYLYDPLIRPELGPHFERGQEEGGEPDSPAPEPESELRPTYPEGRDYQPVFHPPREFPVPTREQVADARRYYPGGGVWDPWNGGRIEGDDAEQAEEQPGSSSDRRRRSRSRSRGRGPDADDGAEERRVGYLSASCILEAEETEGNRWMMRETIEDEYHVGAPVYSEKGQSVKEEVLDKALCYAHHCREHPKYEPNVIKQAVELGDDLLRTAGTLEEAMRGLRAARRQVIGVPTIGATSEEVLRCLESDHAQYLKAANRDGDTADFGSALPGELVGVEGRVKLVYGGLPFGWCGAPGEYMAFALAGRAYHESFKPEMEGVNGPTPFSSEWLMDDSVIVEPLMGVRPWQAVDALGHSIEKIWGKAALNLDKQIEEGTPASEQIVWGLYMNVENMTIRLPEPKALKMRYLLALPELQYGVRQVRLKVAQELRGLSQYAAITIPPLRTELGTLDLFLCPSKCVGGYIQPNVKDENASESAWRCWDETLALLRLWFETPYMRAASNRMSSRLRWVGGDATPDVAGALDWKGKRYMREDAKVMLHALGRVPELEEEPSMKIALAELLCFVGLAAAESSSWHGEIIAYATDNQNVRSWLTKRQSRCTVARHILRVLGMLEVRFQFKTLAFYIRTYHNITADWLSRETKKVVEDKLKLEGWTKVEAQEKWESYIEESVNGIFRWPGGASLGTLRQEGERPSQPYRPVVAKGNAIELGRGHLPWAIAWSCLGGRVCRLPGNRDQCEAAIEGSSLKGTECLQSEEDLTWVFASIAEDSWGGTRSYVRQFVKEHRPSNALIDLAREGPVREMQADFKKLDYVVNVNEYLTTHFGDPVAKRKFVLVAHRGSLANDATFPDEAPRSAAEPASIKRALDSAAGAVRQEWLASDVEVTLNNKISTSGDRMLPWPAGHYKEGDKKELLYDIRGPALTCRKGRSMVVLDHRGEAVQARAISAEEEWLLNGGRLEELHLLREAGAKVSFFKKDAAMKFPQQSAHHLLSWYERWRQGINEGPEAGGRVGVCRDPDRVHADEQVRAWMRAWQGDNHNPRANYERWLAAKKADLEGDQKVGGRRQTTKRAKSGPPDRLVLPSAIGRGRERLQLDANRELRRDQAWLDALAAEAVMSKLSEGTRAGYEVGWKQWCLWRRMGRKDVYLTGESKEDRKIDEDELLRFMTYLAHVMGRTEGTIKQRLFAIKMGHLVAGHEDPTLHKVRIWAALNGYKRWQPETKRKYPVLPAMLLWIKKNLSTSETLSRVDQAILWAAIMVGFFFLLRASEFLVTMGRSWGTSRTLKGNDIEARRDNLQVMNFHQAEEIVIYLKGSKTDQYNQGTVRNQFRSGDELCVVTALANYQAMKPERFAGAEADQPLFRLENGKPLQRTDIQGLIQLAAVADGQSTTRYGSHSLRIGGATAMYQTTKDLDIVKRFGRWNSDAFHGYLWESHERQKDLAKGMAKADGQLLAPRKNKGFENSKSLNERTVFDGKEAAPAPREQMEKIGYDGTMQALGSPGDEERRMHGYNVQKMTVKSSKVHKVVTTLNAGQWGIDEDYTLELDCFFEAKWQ</sequence>
<feature type="compositionally biased region" description="Acidic residues" evidence="3">
    <location>
        <begin position="2001"/>
        <end position="2017"/>
    </location>
</feature>
<feature type="region of interest" description="Disordered" evidence="3">
    <location>
        <begin position="2182"/>
        <end position="2230"/>
    </location>
</feature>
<evidence type="ECO:0000313" key="5">
    <source>
        <dbReference type="EMBL" id="CAK9089757.1"/>
    </source>
</evidence>
<feature type="compositionally biased region" description="Basic and acidic residues" evidence="3">
    <location>
        <begin position="1299"/>
        <end position="1309"/>
    </location>
</feature>